<feature type="compositionally biased region" description="Basic and acidic residues" evidence="8">
    <location>
        <begin position="1"/>
        <end position="26"/>
    </location>
</feature>
<evidence type="ECO:0000313" key="11">
    <source>
        <dbReference type="Proteomes" id="UP001307760"/>
    </source>
</evidence>
<feature type="compositionally biased region" description="Low complexity" evidence="8">
    <location>
        <begin position="51"/>
        <end position="68"/>
    </location>
</feature>
<dbReference type="Gene3D" id="3.40.710.10">
    <property type="entry name" value="DD-peptidase/beta-lactamase superfamily"/>
    <property type="match status" value="1"/>
</dbReference>
<dbReference type="InterPro" id="IPR018044">
    <property type="entry name" value="Peptidase_S11"/>
</dbReference>
<gene>
    <name evidence="10" type="ORF">V2J85_28105</name>
</gene>
<keyword evidence="6" id="KW-0961">Cell wall biogenesis/degradation</keyword>
<evidence type="ECO:0000259" key="9">
    <source>
        <dbReference type="Pfam" id="PF00768"/>
    </source>
</evidence>
<feature type="compositionally biased region" description="Low complexity" evidence="8">
    <location>
        <begin position="132"/>
        <end position="151"/>
    </location>
</feature>
<feature type="compositionally biased region" description="Basic and acidic residues" evidence="8">
    <location>
        <begin position="445"/>
        <end position="485"/>
    </location>
</feature>
<comment type="similarity">
    <text evidence="1 7">Belongs to the peptidase S11 family.</text>
</comment>
<feature type="compositionally biased region" description="Basic and acidic residues" evidence="8">
    <location>
        <begin position="323"/>
        <end position="344"/>
    </location>
</feature>
<evidence type="ECO:0000256" key="7">
    <source>
        <dbReference type="RuleBase" id="RU004016"/>
    </source>
</evidence>
<dbReference type="InterPro" id="IPR001967">
    <property type="entry name" value="Peptidase_S11_N"/>
</dbReference>
<keyword evidence="5" id="KW-0573">Peptidoglycan synthesis</keyword>
<evidence type="ECO:0000256" key="1">
    <source>
        <dbReference type="ARBA" id="ARBA00007164"/>
    </source>
</evidence>
<evidence type="ECO:0000256" key="4">
    <source>
        <dbReference type="ARBA" id="ARBA00022960"/>
    </source>
</evidence>
<dbReference type="RefSeq" id="WP_330823102.1">
    <property type="nucleotide sequence ID" value="NZ_JAZBJP010000023.1"/>
</dbReference>
<feature type="compositionally biased region" description="Basic and acidic residues" evidence="8">
    <location>
        <begin position="158"/>
        <end position="237"/>
    </location>
</feature>
<evidence type="ECO:0000313" key="10">
    <source>
        <dbReference type="EMBL" id="MEE4423183.1"/>
    </source>
</evidence>
<evidence type="ECO:0000256" key="3">
    <source>
        <dbReference type="ARBA" id="ARBA00022801"/>
    </source>
</evidence>
<dbReference type="PANTHER" id="PTHR21581:SF33">
    <property type="entry name" value="D-ALANYL-D-ALANINE CARBOXYPEPTIDASE DACB"/>
    <property type="match status" value="1"/>
</dbReference>
<dbReference type="Pfam" id="PF00768">
    <property type="entry name" value="Peptidase_S11"/>
    <property type="match status" value="1"/>
</dbReference>
<feature type="compositionally biased region" description="Pro residues" evidence="8">
    <location>
        <begin position="497"/>
        <end position="511"/>
    </location>
</feature>
<feature type="compositionally biased region" description="Low complexity" evidence="8">
    <location>
        <begin position="512"/>
        <end position="524"/>
    </location>
</feature>
<feature type="region of interest" description="Disordered" evidence="8">
    <location>
        <begin position="1"/>
        <end position="535"/>
    </location>
</feature>
<keyword evidence="11" id="KW-1185">Reference proteome</keyword>
<evidence type="ECO:0000256" key="5">
    <source>
        <dbReference type="ARBA" id="ARBA00022984"/>
    </source>
</evidence>
<feature type="compositionally biased region" description="Basic and acidic residues" evidence="8">
    <location>
        <begin position="121"/>
        <end position="131"/>
    </location>
</feature>
<reference evidence="10 11" key="1">
    <citation type="submission" date="2023-12" db="EMBL/GenBank/DDBJ databases">
        <title>30 novel species of actinomycetes from the DSMZ collection.</title>
        <authorList>
            <person name="Nouioui I."/>
        </authorList>
    </citation>
    <scope>NUCLEOTIDE SEQUENCE [LARGE SCALE GENOMIC DNA]</scope>
    <source>
        <strain evidence="10 11">DSM 41528</strain>
    </source>
</reference>
<keyword evidence="4" id="KW-0133">Cell shape</keyword>
<dbReference type="EMBL" id="JAZBJP010000023">
    <property type="protein sequence ID" value="MEE4423183.1"/>
    <property type="molecule type" value="Genomic_DNA"/>
</dbReference>
<evidence type="ECO:0000256" key="6">
    <source>
        <dbReference type="ARBA" id="ARBA00023316"/>
    </source>
</evidence>
<dbReference type="Proteomes" id="UP001307760">
    <property type="component" value="Unassembled WGS sequence"/>
</dbReference>
<dbReference type="GO" id="GO:0016787">
    <property type="term" value="F:hydrolase activity"/>
    <property type="evidence" value="ECO:0007669"/>
    <property type="project" value="UniProtKB-KW"/>
</dbReference>
<dbReference type="SUPFAM" id="SSF56601">
    <property type="entry name" value="beta-lactamase/transpeptidase-like"/>
    <property type="match status" value="1"/>
</dbReference>
<sequence length="963" mass="99225">MAGESPDKSDKKQSSGETARNEHDPRLSVLRGEPAEPAEEVTAGEGEDVNPSAPSEESEASGTSGASEPDGDAEAPEASDGVQKPAGDEEAPEAGDERLRSAVAAWVAGKGDEERAETDDASAKPEGERGSDAGAEAAADPEGDAAAGAESGADDPEGGDKPAPKDSADEPKAKSEAKAKPEAKSEAKPEPKAKPEAKVKPKAKPEARAKSEPKSEVKAKSEVESEGKSEGKAKAEVVDQPTAVFKTVGPQKSKPVEAADEEDGADGSAVDDATRVFAVAKLKAKGASADTAAPVDQATTALKINPPAKSPAKSPAKAATKAAAKDSDSKKDFKKDSDSEKDSETGPAKDSGKDSAKDPAKDSGKSEKAKDAEKDSEKDSKDSGKDGKDSGKDGKGGSKAAPAESDAERTSQFVALKSADDGTAGKSLGKTAPRTPLGTPGKPTAKADEKATGKTAEKPAGKAGDKTTDKAADKPADKAGAKEKASGALPAGASAAPPKPAGRPGALPPAAPTDAAAPARPEALPESERTKQQPLPPLDLLAKLTNTPPPPETPLRTVVRRFKIWTPLVVLLAIIFVIVQGVRPLPNPELAVGDATSFTFKGGTLSMPWPDQGQAAAEVVGVGRIGSSGAAKPVPTASVAKVMTAYVILRDHPLKKGEKGETITIDAQGEADSQKKDESRVPLKKDQQFTQYQMLQMLMIPSGNNVARQLARWDASSEEAFVKKMNAAAKKLGMTKTTYTDPSGLDKATVSTAVDQLKLAEQVMKNDAFREVVRTENVQIAGLPEKIYNNNRLLTTMAGQVAGIKTGSSSPAGGTFMWASYRTVGGKDQLILGVTMDQHTNSPDPNAQLDLVLNNTQKVITAARGALVSDTVVKKGQVVGYVDDGLGGQTPVVATKDLSAVGWPGMKATFSMSTDKTLPHEAKAGTKVGVLTVGNGASTQKVPVALKDDLVEPTFGAKLTRIG</sequence>
<feature type="region of interest" description="Disordered" evidence="8">
    <location>
        <begin position="664"/>
        <end position="683"/>
    </location>
</feature>
<keyword evidence="3 10" id="KW-0378">Hydrolase</keyword>
<evidence type="ECO:0000256" key="2">
    <source>
        <dbReference type="ARBA" id="ARBA00022729"/>
    </source>
</evidence>
<feature type="compositionally biased region" description="Low complexity" evidence="8">
    <location>
        <begin position="486"/>
        <end position="496"/>
    </location>
</feature>
<dbReference type="PANTHER" id="PTHR21581">
    <property type="entry name" value="D-ALANYL-D-ALANINE CARBOXYPEPTIDASE"/>
    <property type="match status" value="1"/>
</dbReference>
<accession>A0ABU7NWC5</accession>
<proteinExistence type="inferred from homology"/>
<evidence type="ECO:0000256" key="8">
    <source>
        <dbReference type="SAM" id="MobiDB-lite"/>
    </source>
</evidence>
<feature type="domain" description="Peptidase S11 D-alanyl-D-alanine carboxypeptidase A N-terminal" evidence="9">
    <location>
        <begin position="631"/>
        <end position="837"/>
    </location>
</feature>
<keyword evidence="2" id="KW-0732">Signal</keyword>
<feature type="compositionally biased region" description="Low complexity" evidence="8">
    <location>
        <begin position="306"/>
        <end position="322"/>
    </location>
</feature>
<protein>
    <submittedName>
        <fullName evidence="10">Serine hydrolase</fullName>
    </submittedName>
</protein>
<dbReference type="PRINTS" id="PR00725">
    <property type="entry name" value="DADACBPTASE1"/>
</dbReference>
<dbReference type="InterPro" id="IPR012338">
    <property type="entry name" value="Beta-lactam/transpept-like"/>
</dbReference>
<feature type="compositionally biased region" description="Basic and acidic residues" evidence="8">
    <location>
        <begin position="672"/>
        <end position="683"/>
    </location>
</feature>
<comment type="caution">
    <text evidence="10">The sequence shown here is derived from an EMBL/GenBank/DDBJ whole genome shotgun (WGS) entry which is preliminary data.</text>
</comment>
<feature type="compositionally biased region" description="Basic and acidic residues" evidence="8">
    <location>
        <begin position="350"/>
        <end position="396"/>
    </location>
</feature>
<organism evidence="10 11">
    <name type="scientific">Streptomyces bugieae</name>
    <dbReference type="NCBI Taxonomy" id="3098223"/>
    <lineage>
        <taxon>Bacteria</taxon>
        <taxon>Bacillati</taxon>
        <taxon>Actinomycetota</taxon>
        <taxon>Actinomycetes</taxon>
        <taxon>Kitasatosporales</taxon>
        <taxon>Streptomycetaceae</taxon>
        <taxon>Streptomyces</taxon>
    </lineage>
</organism>
<name>A0ABU7NWC5_9ACTN</name>